<dbReference type="CDD" id="cd05269">
    <property type="entry name" value="TMR_SDR_a"/>
    <property type="match status" value="1"/>
</dbReference>
<dbReference type="PANTHER" id="PTHR47129">
    <property type="entry name" value="QUINONE OXIDOREDUCTASE 2"/>
    <property type="match status" value="1"/>
</dbReference>
<keyword evidence="3" id="KW-1185">Reference proteome</keyword>
<dbReference type="Proteomes" id="UP000199239">
    <property type="component" value="Unassembled WGS sequence"/>
</dbReference>
<dbReference type="Pfam" id="PF13460">
    <property type="entry name" value="NAD_binding_10"/>
    <property type="match status" value="1"/>
</dbReference>
<dbReference type="Gene3D" id="3.40.50.720">
    <property type="entry name" value="NAD(P)-binding Rossmann-like Domain"/>
    <property type="match status" value="1"/>
</dbReference>
<proteinExistence type="predicted"/>
<dbReference type="AlphaFoldDB" id="A0A1I6QGZ9"/>
<protein>
    <submittedName>
        <fullName evidence="2">NAD(P)H dehydrogenase (Quinone)</fullName>
    </submittedName>
</protein>
<feature type="domain" description="NAD(P)-binding" evidence="1">
    <location>
        <begin position="21"/>
        <end position="198"/>
    </location>
</feature>
<evidence type="ECO:0000313" key="3">
    <source>
        <dbReference type="Proteomes" id="UP000199239"/>
    </source>
</evidence>
<dbReference type="InterPro" id="IPR016040">
    <property type="entry name" value="NAD(P)-bd_dom"/>
</dbReference>
<dbReference type="Gene3D" id="3.90.25.10">
    <property type="entry name" value="UDP-galactose 4-epimerase, domain 1"/>
    <property type="match status" value="1"/>
</dbReference>
<name>A0A1I6QGZ9_9RHOB</name>
<dbReference type="InterPro" id="IPR036291">
    <property type="entry name" value="NAD(P)-bd_dom_sf"/>
</dbReference>
<evidence type="ECO:0000259" key="1">
    <source>
        <dbReference type="Pfam" id="PF13460"/>
    </source>
</evidence>
<dbReference type="EMBL" id="FPAJ01000001">
    <property type="protein sequence ID" value="SFS51588.1"/>
    <property type="molecule type" value="Genomic_DNA"/>
</dbReference>
<dbReference type="STRING" id="394264.SAMN04488040_0717"/>
<dbReference type="PANTHER" id="PTHR47129:SF1">
    <property type="entry name" value="NMRA-LIKE DOMAIN-CONTAINING PROTEIN"/>
    <property type="match status" value="1"/>
</dbReference>
<gene>
    <name evidence="2" type="ORF">SAMN04488040_0717</name>
</gene>
<sequence>MRLVLNSRLKENTMTKILITGATGQLGQLVLDALSAKAVPVETIAVLVRRQEAAAELQAKGYDVRLGDYSDADNLEAAFAGLDRLLFISSPEIGQRVPQHLNVIKAAKSAGVSFIAYTSLLKADTSKIGFAPEHIATEEALAASGLDYCLLRNAWYTENYLMALPQILEMGQHFGAAGDAKFAPATRADLAQAAAEVLVSAGHEGKIYELAGDDAFTYPEYASTIGELAGKDIAYVDMPEAAYQQALESAGVPGLMASLLANADVAAKEGSLFDDRKGLSKLIGRPTTSLETVLKEALNQ</sequence>
<dbReference type="InterPro" id="IPR052718">
    <property type="entry name" value="NmrA-type_oxidoreductase"/>
</dbReference>
<evidence type="ECO:0000313" key="2">
    <source>
        <dbReference type="EMBL" id="SFS51588.1"/>
    </source>
</evidence>
<reference evidence="3" key="1">
    <citation type="submission" date="2016-10" db="EMBL/GenBank/DDBJ databases">
        <authorList>
            <person name="Varghese N."/>
            <person name="Submissions S."/>
        </authorList>
    </citation>
    <scope>NUCLEOTIDE SEQUENCE [LARGE SCALE GENOMIC DNA]</scope>
    <source>
        <strain evidence="3">DSM 23422</strain>
    </source>
</reference>
<accession>A0A1I6QGZ9</accession>
<organism evidence="2 3">
    <name type="scientific">Sulfitobacter marinus</name>
    <dbReference type="NCBI Taxonomy" id="394264"/>
    <lineage>
        <taxon>Bacteria</taxon>
        <taxon>Pseudomonadati</taxon>
        <taxon>Pseudomonadota</taxon>
        <taxon>Alphaproteobacteria</taxon>
        <taxon>Rhodobacterales</taxon>
        <taxon>Roseobacteraceae</taxon>
        <taxon>Sulfitobacter</taxon>
    </lineage>
</organism>
<dbReference type="SUPFAM" id="SSF51735">
    <property type="entry name" value="NAD(P)-binding Rossmann-fold domains"/>
    <property type="match status" value="1"/>
</dbReference>